<dbReference type="AlphaFoldDB" id="A0A097AT13"/>
<evidence type="ECO:0000313" key="1">
    <source>
        <dbReference type="EMBL" id="AIS52932.1"/>
    </source>
</evidence>
<dbReference type="EMBL" id="CP009170">
    <property type="protein sequence ID" value="AIS52932.1"/>
    <property type="molecule type" value="Genomic_DNA"/>
</dbReference>
<sequence>MNLSKFAGYGGLKASELRKTLDKLGLKAAGSHVGIDLLKNNLEEVM</sequence>
<dbReference type="KEGG" id="tki:TKV_c17810"/>
<dbReference type="STRING" id="2325.TKV_c17810"/>
<organism evidence="1 2">
    <name type="scientific">Thermoanaerobacter kivui</name>
    <name type="common">Acetogenium kivui</name>
    <dbReference type="NCBI Taxonomy" id="2325"/>
    <lineage>
        <taxon>Bacteria</taxon>
        <taxon>Bacillati</taxon>
        <taxon>Bacillota</taxon>
        <taxon>Clostridia</taxon>
        <taxon>Thermoanaerobacterales</taxon>
        <taxon>Thermoanaerobacteraceae</taxon>
        <taxon>Thermoanaerobacter</taxon>
    </lineage>
</organism>
<dbReference type="HOGENOM" id="CLU_3190091_0_0_9"/>
<reference evidence="2" key="1">
    <citation type="journal article" date="2015" name="Genome Announc.">
        <title>Whole-Genome Sequences of 80 Environmental and Clinical Isolates of Burkholderia pseudomallei.</title>
        <authorList>
            <person name="Johnson S.L."/>
            <person name="Baker A.L."/>
            <person name="Chain P.S."/>
            <person name="Currie B.J."/>
            <person name="Daligault H.E."/>
            <person name="Davenport K.W."/>
            <person name="Davis C.B."/>
            <person name="Inglis T.J."/>
            <person name="Kaestli M."/>
            <person name="Koren S."/>
            <person name="Mayo M."/>
            <person name="Merritt A.J."/>
            <person name="Price E.P."/>
            <person name="Sarovich D.S."/>
            <person name="Warner J."/>
            <person name="Rosovitz M.J."/>
        </authorList>
    </citation>
    <scope>NUCLEOTIDE SEQUENCE [LARGE SCALE GENOMIC DNA]</scope>
    <source>
        <strain evidence="2">DSM 2030</strain>
    </source>
</reference>
<dbReference type="eggNOG" id="COG1082">
    <property type="taxonomic scope" value="Bacteria"/>
</dbReference>
<name>A0A097AT13_THEKI</name>
<keyword evidence="2" id="KW-1185">Reference proteome</keyword>
<protein>
    <submittedName>
        <fullName evidence="1">Uncharacterized protein</fullName>
    </submittedName>
</protein>
<accession>A0A097AT13</accession>
<dbReference type="Proteomes" id="UP000029669">
    <property type="component" value="Chromosome"/>
</dbReference>
<gene>
    <name evidence="1" type="ORF">TKV_c17810</name>
</gene>
<proteinExistence type="predicted"/>
<evidence type="ECO:0000313" key="2">
    <source>
        <dbReference type="Proteomes" id="UP000029669"/>
    </source>
</evidence>